<reference evidence="1 2" key="1">
    <citation type="submission" date="2019-03" db="EMBL/GenBank/DDBJ databases">
        <title>Genomic Encyclopedia of Type Strains, Phase IV (KMG-IV): sequencing the most valuable type-strain genomes for metagenomic binning, comparative biology and taxonomic classification.</title>
        <authorList>
            <person name="Goeker M."/>
        </authorList>
    </citation>
    <scope>NUCLEOTIDE SEQUENCE [LARGE SCALE GENOMIC DNA]</scope>
    <source>
        <strain evidence="1 2">DSM 654</strain>
    </source>
</reference>
<organism evidence="1 2">
    <name type="scientific">Roseateles saccharophilus</name>
    <name type="common">Pseudomonas saccharophila</name>
    <dbReference type="NCBI Taxonomy" id="304"/>
    <lineage>
        <taxon>Bacteria</taxon>
        <taxon>Pseudomonadati</taxon>
        <taxon>Pseudomonadota</taxon>
        <taxon>Betaproteobacteria</taxon>
        <taxon>Burkholderiales</taxon>
        <taxon>Sphaerotilaceae</taxon>
        <taxon>Roseateles</taxon>
    </lineage>
</organism>
<dbReference type="Proteomes" id="UP000295110">
    <property type="component" value="Unassembled WGS sequence"/>
</dbReference>
<proteinExistence type="predicted"/>
<comment type="caution">
    <text evidence="1">The sequence shown here is derived from an EMBL/GenBank/DDBJ whole genome shotgun (WGS) entry which is preliminary data.</text>
</comment>
<name>A0A4R3U813_ROSSA</name>
<protein>
    <submittedName>
        <fullName evidence="1">Uncharacterized protein</fullName>
    </submittedName>
</protein>
<evidence type="ECO:0000313" key="1">
    <source>
        <dbReference type="EMBL" id="TCU81953.1"/>
    </source>
</evidence>
<keyword evidence="2" id="KW-1185">Reference proteome</keyword>
<evidence type="ECO:0000313" key="2">
    <source>
        <dbReference type="Proteomes" id="UP000295110"/>
    </source>
</evidence>
<sequence>MNIPSVTQFRPSTPPLCRSYVAIFFNHISVQFSPAVGVFGAQAEPMLRAVGALSDSLPDYLGAWPCSGPKRPRWLAIVDGLRTRGVERIRYLVGPDCRSKR</sequence>
<gene>
    <name evidence="1" type="ORF">EV671_10695</name>
</gene>
<dbReference type="EMBL" id="SMBU01000069">
    <property type="protein sequence ID" value="TCU81953.1"/>
    <property type="molecule type" value="Genomic_DNA"/>
</dbReference>
<dbReference type="AlphaFoldDB" id="A0A4R3U813"/>
<accession>A0A4R3U813</accession>
<dbReference type="RefSeq" id="WP_165917739.1">
    <property type="nucleotide sequence ID" value="NZ_CBCSGL010000098.1"/>
</dbReference>